<dbReference type="Pfam" id="PF00903">
    <property type="entry name" value="Glyoxalase"/>
    <property type="match status" value="1"/>
</dbReference>
<dbReference type="Proteomes" id="UP000757540">
    <property type="component" value="Unassembled WGS sequence"/>
</dbReference>
<gene>
    <name evidence="2" type="ORF">HDG69_002979</name>
</gene>
<dbReference type="InterPro" id="IPR037523">
    <property type="entry name" value="VOC_core"/>
</dbReference>
<feature type="domain" description="VOC" evidence="1">
    <location>
        <begin position="5"/>
        <end position="124"/>
    </location>
</feature>
<dbReference type="PROSITE" id="PS51819">
    <property type="entry name" value="VOC"/>
    <property type="match status" value="1"/>
</dbReference>
<dbReference type="InterPro" id="IPR029068">
    <property type="entry name" value="Glyas_Bleomycin-R_OHBP_Dase"/>
</dbReference>
<sequence>MISTRRGLASFSVDDLDAARRFYEDVLGARVTVGEQFLVLHLDGGSAFFVYPKEDHVPATFTIFHLAVDDVDAAVDELEAKGVEMLRYDSFDHDERGIVRGFMMGGDGAWFADPAGNVIGLMDGEEARRFDEIIT</sequence>
<accession>A0ABX2A698</accession>
<comment type="caution">
    <text evidence="2">The sequence shown here is derived from an EMBL/GenBank/DDBJ whole genome shotgun (WGS) entry which is preliminary data.</text>
</comment>
<reference evidence="2 3" key="1">
    <citation type="submission" date="2020-05" db="EMBL/GenBank/DDBJ databases">
        <title>Genomic Encyclopedia of Type Strains, Phase III (KMG-III): the genomes of soil and plant-associated and newly described type strains.</title>
        <authorList>
            <person name="Whitman W."/>
        </authorList>
    </citation>
    <scope>NUCLEOTIDE SEQUENCE [LARGE SCALE GENOMIC DNA]</scope>
    <source>
        <strain evidence="2 3">KCTC 19046</strain>
    </source>
</reference>
<dbReference type="InterPro" id="IPR004360">
    <property type="entry name" value="Glyas_Fos-R_dOase_dom"/>
</dbReference>
<evidence type="ECO:0000313" key="2">
    <source>
        <dbReference type="EMBL" id="NOV98384.1"/>
    </source>
</evidence>
<dbReference type="Gene3D" id="3.10.180.10">
    <property type="entry name" value="2,3-Dihydroxybiphenyl 1,2-Dioxygenase, domain 1"/>
    <property type="match status" value="1"/>
</dbReference>
<keyword evidence="3" id="KW-1185">Reference proteome</keyword>
<evidence type="ECO:0000259" key="1">
    <source>
        <dbReference type="PROSITE" id="PS51819"/>
    </source>
</evidence>
<organism evidence="2 3">
    <name type="scientific">Isoptericola halotolerans</name>
    <dbReference type="NCBI Taxonomy" id="300560"/>
    <lineage>
        <taxon>Bacteria</taxon>
        <taxon>Bacillati</taxon>
        <taxon>Actinomycetota</taxon>
        <taxon>Actinomycetes</taxon>
        <taxon>Micrococcales</taxon>
        <taxon>Promicromonosporaceae</taxon>
        <taxon>Isoptericola</taxon>
    </lineage>
</organism>
<dbReference type="EMBL" id="JABEZU010000004">
    <property type="protein sequence ID" value="NOV98384.1"/>
    <property type="molecule type" value="Genomic_DNA"/>
</dbReference>
<protein>
    <submittedName>
        <fullName evidence="2">Catechol 2,3-dioxygenase-like lactoylglutathione lyase family enzyme</fullName>
    </submittedName>
</protein>
<dbReference type="SUPFAM" id="SSF54593">
    <property type="entry name" value="Glyoxalase/Bleomycin resistance protein/Dihydroxybiphenyl dioxygenase"/>
    <property type="match status" value="1"/>
</dbReference>
<dbReference type="RefSeq" id="WP_171784624.1">
    <property type="nucleotide sequence ID" value="NZ_BAAAML010000003.1"/>
</dbReference>
<name>A0ABX2A698_9MICO</name>
<proteinExistence type="predicted"/>
<evidence type="ECO:0000313" key="3">
    <source>
        <dbReference type="Proteomes" id="UP000757540"/>
    </source>
</evidence>